<organism evidence="1 2">
    <name type="scientific">Asanoa hainanensis</name>
    <dbReference type="NCBI Taxonomy" id="560556"/>
    <lineage>
        <taxon>Bacteria</taxon>
        <taxon>Bacillati</taxon>
        <taxon>Actinomycetota</taxon>
        <taxon>Actinomycetes</taxon>
        <taxon>Micromonosporales</taxon>
        <taxon>Micromonosporaceae</taxon>
        <taxon>Asanoa</taxon>
    </lineage>
</organism>
<dbReference type="Proteomes" id="UP000198362">
    <property type="component" value="Unassembled WGS sequence"/>
</dbReference>
<evidence type="ECO:0008006" key="3">
    <source>
        <dbReference type="Google" id="ProtNLM"/>
    </source>
</evidence>
<dbReference type="RefSeq" id="WP_089248860.1">
    <property type="nucleotide sequence ID" value="NZ_FZPH01000005.1"/>
</dbReference>
<evidence type="ECO:0000313" key="2">
    <source>
        <dbReference type="Proteomes" id="UP000198362"/>
    </source>
</evidence>
<protein>
    <recommendedName>
        <fullName evidence="3">DUF4188 domain-containing protein</fullName>
    </recommendedName>
</protein>
<dbReference type="InterPro" id="IPR025444">
    <property type="entry name" value="Monooxy_af470"/>
</dbReference>
<keyword evidence="2" id="KW-1185">Reference proteome</keyword>
<dbReference type="AlphaFoldDB" id="A0A239M619"/>
<evidence type="ECO:0000313" key="1">
    <source>
        <dbReference type="EMBL" id="SNT37299.1"/>
    </source>
</evidence>
<sequence>MPTKVTRQTVDLSAYPDLLVLYLGMRVNHLYGVRTFFSFGRKISESVAGKPDGLLLHEPVYYSIFPMNMGMRQYWRDLPSLLEFARSEPHRQWWLDFLRDSGGTGFWHETYSVKGGMEAVYDDVPKPLGFGKFAGVQRARGPMFGSAARLGRGEVGGPAAIGENELYEN</sequence>
<gene>
    <name evidence="1" type="ORF">SAMN05421812_10598</name>
</gene>
<dbReference type="Pfam" id="PF13826">
    <property type="entry name" value="Monooxy_af470-like"/>
    <property type="match status" value="1"/>
</dbReference>
<reference evidence="1 2" key="1">
    <citation type="submission" date="2017-06" db="EMBL/GenBank/DDBJ databases">
        <authorList>
            <person name="Kim H.J."/>
            <person name="Triplett B.A."/>
        </authorList>
    </citation>
    <scope>NUCLEOTIDE SEQUENCE [LARGE SCALE GENOMIC DNA]</scope>
    <source>
        <strain evidence="1 2">CGMCC 4.5593</strain>
    </source>
</reference>
<proteinExistence type="predicted"/>
<dbReference type="OrthoDB" id="7566033at2"/>
<accession>A0A239M619</accession>
<dbReference type="EMBL" id="FZPH01000005">
    <property type="protein sequence ID" value="SNT37299.1"/>
    <property type="molecule type" value="Genomic_DNA"/>
</dbReference>
<name>A0A239M619_9ACTN</name>